<accession>A0A225UN77</accession>
<dbReference type="AlphaFoldDB" id="A0A225UN77"/>
<feature type="signal peptide" evidence="1">
    <location>
        <begin position="1"/>
        <end position="25"/>
    </location>
</feature>
<organism evidence="2 3">
    <name type="scientific">Phytophthora megakarya</name>
    <dbReference type="NCBI Taxonomy" id="4795"/>
    <lineage>
        <taxon>Eukaryota</taxon>
        <taxon>Sar</taxon>
        <taxon>Stramenopiles</taxon>
        <taxon>Oomycota</taxon>
        <taxon>Peronosporomycetes</taxon>
        <taxon>Peronosporales</taxon>
        <taxon>Peronosporaceae</taxon>
        <taxon>Phytophthora</taxon>
    </lineage>
</organism>
<name>A0A225UN77_9STRA</name>
<feature type="non-terminal residue" evidence="2">
    <location>
        <position position="57"/>
    </location>
</feature>
<gene>
    <name evidence="2" type="ORF">PHMEG_00035654</name>
</gene>
<keyword evidence="3" id="KW-1185">Reference proteome</keyword>
<dbReference type="EMBL" id="NBNE01014151">
    <property type="protein sequence ID" value="OWY94574.1"/>
    <property type="molecule type" value="Genomic_DNA"/>
</dbReference>
<keyword evidence="1" id="KW-0732">Signal</keyword>
<reference evidence="3" key="1">
    <citation type="submission" date="2017-03" db="EMBL/GenBank/DDBJ databases">
        <title>Phytopthora megakarya and P. palmivora, two closely related causual agents of cacao black pod achieved similar genome size and gene model numbers by different mechanisms.</title>
        <authorList>
            <person name="Ali S."/>
            <person name="Shao J."/>
            <person name="Larry D.J."/>
            <person name="Kronmiller B."/>
            <person name="Shen D."/>
            <person name="Strem M.D."/>
            <person name="Melnick R.L."/>
            <person name="Guiltinan M.J."/>
            <person name="Tyler B.M."/>
            <person name="Meinhardt L.W."/>
            <person name="Bailey B.A."/>
        </authorList>
    </citation>
    <scope>NUCLEOTIDE SEQUENCE [LARGE SCALE GENOMIC DNA]</scope>
    <source>
        <strain evidence="3">zdho120</strain>
    </source>
</reference>
<evidence type="ECO:0000313" key="2">
    <source>
        <dbReference type="EMBL" id="OWY94574.1"/>
    </source>
</evidence>
<proteinExistence type="predicted"/>
<comment type="caution">
    <text evidence="2">The sequence shown here is derived from an EMBL/GenBank/DDBJ whole genome shotgun (WGS) entry which is preliminary data.</text>
</comment>
<sequence>MAMDFCHLILSIGIALLFVVDTGVAAEAVSTSPRLTHSIVSGASIVQKRSLRINTRV</sequence>
<evidence type="ECO:0000256" key="1">
    <source>
        <dbReference type="SAM" id="SignalP"/>
    </source>
</evidence>
<protein>
    <submittedName>
        <fullName evidence="2">RxLR effector protein</fullName>
    </submittedName>
</protein>
<evidence type="ECO:0000313" key="3">
    <source>
        <dbReference type="Proteomes" id="UP000198211"/>
    </source>
</evidence>
<dbReference type="Proteomes" id="UP000198211">
    <property type="component" value="Unassembled WGS sequence"/>
</dbReference>
<feature type="chain" id="PRO_5012804739" evidence="1">
    <location>
        <begin position="26"/>
        <end position="57"/>
    </location>
</feature>